<feature type="transmembrane region" description="Helical" evidence="17">
    <location>
        <begin position="217"/>
        <end position="239"/>
    </location>
</feature>
<evidence type="ECO:0000256" key="16">
    <source>
        <dbReference type="RuleBase" id="RU003938"/>
    </source>
</evidence>
<evidence type="ECO:0000256" key="8">
    <source>
        <dbReference type="ARBA" id="ARBA00022679"/>
    </source>
</evidence>
<dbReference type="InterPro" id="IPR016720">
    <property type="entry name" value="PC_Trfase_euk"/>
</dbReference>
<keyword evidence="10 16" id="KW-0548">Nucleotidyltransferase</keyword>
<evidence type="ECO:0000256" key="7">
    <source>
        <dbReference type="ARBA" id="ARBA00022516"/>
    </source>
</evidence>
<evidence type="ECO:0000256" key="9">
    <source>
        <dbReference type="ARBA" id="ARBA00022692"/>
    </source>
</evidence>
<keyword evidence="7" id="KW-0444">Lipid biosynthesis</keyword>
<accession>A0A1W0E6U4</accession>
<keyword evidence="19" id="KW-1185">Reference proteome</keyword>
<dbReference type="InterPro" id="IPR000374">
    <property type="entry name" value="PC_trans"/>
</dbReference>
<evidence type="ECO:0000256" key="6">
    <source>
        <dbReference type="ARBA" id="ARBA00012487"/>
    </source>
</evidence>
<keyword evidence="9 16" id="KW-0812">Transmembrane</keyword>
<evidence type="ECO:0000256" key="5">
    <source>
        <dbReference type="ARBA" id="ARBA00010185"/>
    </source>
</evidence>
<feature type="transmembrane region" description="Helical" evidence="17">
    <location>
        <begin position="31"/>
        <end position="52"/>
    </location>
</feature>
<proteinExistence type="inferred from homology"/>
<dbReference type="Proteomes" id="UP000192758">
    <property type="component" value="Unassembled WGS sequence"/>
</dbReference>
<keyword evidence="15" id="KW-1208">Phospholipid metabolism</keyword>
<evidence type="ECO:0000313" key="18">
    <source>
        <dbReference type="EMBL" id="OQS54902.1"/>
    </source>
</evidence>
<evidence type="ECO:0000256" key="4">
    <source>
        <dbReference type="ARBA" id="ARBA00005189"/>
    </source>
</evidence>
<gene>
    <name evidence="18" type="primary">CDS1</name>
    <name evidence="18" type="ORF">EHP00_255</name>
</gene>
<dbReference type="UniPathway" id="UPA00557">
    <property type="reaction ID" value="UER00614"/>
</dbReference>
<keyword evidence="13 17" id="KW-0472">Membrane</keyword>
<evidence type="ECO:0000256" key="14">
    <source>
        <dbReference type="ARBA" id="ARBA00023209"/>
    </source>
</evidence>
<dbReference type="GO" id="GO:0004605">
    <property type="term" value="F:phosphatidate cytidylyltransferase activity"/>
    <property type="evidence" value="ECO:0007669"/>
    <property type="project" value="UniProtKB-EC"/>
</dbReference>
<dbReference type="VEuPathDB" id="MicrosporidiaDB:EHP00_255"/>
<evidence type="ECO:0000256" key="3">
    <source>
        <dbReference type="ARBA" id="ARBA00005119"/>
    </source>
</evidence>
<dbReference type="EC" id="2.7.7.41" evidence="6 16"/>
<dbReference type="STRING" id="646526.A0A1W0E6U4"/>
<dbReference type="PANTHER" id="PTHR13773">
    <property type="entry name" value="PHOSPHATIDATE CYTIDYLYLTRANSFERASE"/>
    <property type="match status" value="1"/>
</dbReference>
<dbReference type="PROSITE" id="PS01315">
    <property type="entry name" value="CDS"/>
    <property type="match status" value="1"/>
</dbReference>
<feature type="transmembrane region" description="Helical" evidence="17">
    <location>
        <begin position="152"/>
        <end position="171"/>
    </location>
</feature>
<evidence type="ECO:0000256" key="2">
    <source>
        <dbReference type="ARBA" id="ARBA00004141"/>
    </source>
</evidence>
<keyword evidence="8 16" id="KW-0808">Transferase</keyword>
<dbReference type="AlphaFoldDB" id="A0A1W0E6U4"/>
<sequence length="278" mass="31943">MLILQRNFILRNIAGFLMLFTFYMLCTKHLIYLGLLVCFISLGCMFELLSLAFHKKCGFSVPTLLVYCMSISLFYSTALSFFLKKFLPTFWLLNYNYVAFLMYVFCACRFVFYFKKRLLKKQIVTLTISHAAVSISTSVLKCAIKNLHKGKFYLIFPALCVIANDAGAYYVGKIFGKTKLFKFSPNKTVEGFIGGFFSVCILCLLGILKKCIKPNLFCIYVIFISSFIAPFSGFMASVIKRYFKKKDYGSLLPGHGGLMDRFDCHFMCILCVNYFIYK</sequence>
<evidence type="ECO:0000256" key="1">
    <source>
        <dbReference type="ARBA" id="ARBA00001698"/>
    </source>
</evidence>
<comment type="subcellular location">
    <subcellularLocation>
        <location evidence="2">Membrane</location>
        <topology evidence="2">Multi-pass membrane protein</topology>
    </subcellularLocation>
</comment>
<comment type="pathway">
    <text evidence="4">Lipid metabolism.</text>
</comment>
<organism evidence="18 19">
    <name type="scientific">Ecytonucleospora hepatopenaei</name>
    <dbReference type="NCBI Taxonomy" id="646526"/>
    <lineage>
        <taxon>Eukaryota</taxon>
        <taxon>Fungi</taxon>
        <taxon>Fungi incertae sedis</taxon>
        <taxon>Microsporidia</taxon>
        <taxon>Enterocytozoonidae</taxon>
        <taxon>Ecytonucleospora</taxon>
    </lineage>
</organism>
<evidence type="ECO:0000256" key="13">
    <source>
        <dbReference type="ARBA" id="ARBA00023136"/>
    </source>
</evidence>
<comment type="pathway">
    <text evidence="3 16">Phospholipid metabolism; CDP-diacylglycerol biosynthesis; CDP-diacylglycerol from sn-glycerol 3-phosphate: step 3/3.</text>
</comment>
<evidence type="ECO:0000256" key="10">
    <source>
        <dbReference type="ARBA" id="ARBA00022695"/>
    </source>
</evidence>
<feature type="transmembrane region" description="Helical" evidence="17">
    <location>
        <begin position="191"/>
        <end position="208"/>
    </location>
</feature>
<evidence type="ECO:0000256" key="12">
    <source>
        <dbReference type="ARBA" id="ARBA00023098"/>
    </source>
</evidence>
<comment type="similarity">
    <text evidence="5 16">Belongs to the CDS family.</text>
</comment>
<dbReference type="OrthoDB" id="10260889at2759"/>
<evidence type="ECO:0000256" key="17">
    <source>
        <dbReference type="SAM" id="Phobius"/>
    </source>
</evidence>
<protein>
    <recommendedName>
        <fullName evidence="6 16">Phosphatidate cytidylyltransferase</fullName>
        <ecNumber evidence="6 16">2.7.7.41</ecNumber>
    </recommendedName>
</protein>
<comment type="catalytic activity">
    <reaction evidence="1 16">
        <text>a 1,2-diacyl-sn-glycero-3-phosphate + CTP + H(+) = a CDP-1,2-diacyl-sn-glycerol + diphosphate</text>
        <dbReference type="Rhea" id="RHEA:16229"/>
        <dbReference type="ChEBI" id="CHEBI:15378"/>
        <dbReference type="ChEBI" id="CHEBI:33019"/>
        <dbReference type="ChEBI" id="CHEBI:37563"/>
        <dbReference type="ChEBI" id="CHEBI:58332"/>
        <dbReference type="ChEBI" id="CHEBI:58608"/>
        <dbReference type="EC" id="2.7.7.41"/>
    </reaction>
</comment>
<dbReference type="Pfam" id="PF01148">
    <property type="entry name" value="CTP_transf_1"/>
    <property type="match status" value="1"/>
</dbReference>
<name>A0A1W0E6U4_9MICR</name>
<feature type="transmembrane region" description="Helical" evidence="17">
    <location>
        <begin position="95"/>
        <end position="114"/>
    </location>
</feature>
<reference evidence="18 19" key="1">
    <citation type="journal article" date="2017" name="Environ. Microbiol.">
        <title>Decay of the glycolytic pathway and adaptation to intranuclear parasitism within Enterocytozoonidae microsporidia.</title>
        <authorList>
            <person name="Wiredu Boakye D."/>
            <person name="Jaroenlak P."/>
            <person name="Prachumwat A."/>
            <person name="Williams T.A."/>
            <person name="Bateman K.S."/>
            <person name="Itsathitphaisarn O."/>
            <person name="Sritunyalucksana K."/>
            <person name="Paszkiewicz K.H."/>
            <person name="Moore K.A."/>
            <person name="Stentiford G.D."/>
            <person name="Williams B.A."/>
        </authorList>
    </citation>
    <scope>NUCLEOTIDE SEQUENCE [LARGE SCALE GENOMIC DNA]</scope>
    <source>
        <strain evidence="18 19">TH1</strain>
    </source>
</reference>
<feature type="transmembrane region" description="Helical" evidence="17">
    <location>
        <begin position="7"/>
        <end position="25"/>
    </location>
</feature>
<feature type="transmembrane region" description="Helical" evidence="17">
    <location>
        <begin position="64"/>
        <end position="83"/>
    </location>
</feature>
<comment type="caution">
    <text evidence="18">The sequence shown here is derived from an EMBL/GenBank/DDBJ whole genome shotgun (WGS) entry which is preliminary data.</text>
</comment>
<dbReference type="PANTHER" id="PTHR13773:SF8">
    <property type="entry name" value="PHOSPHATIDATE CYTIDYLYLTRANSFERASE, PHOTORECEPTOR-SPECIFIC"/>
    <property type="match status" value="1"/>
</dbReference>
<evidence type="ECO:0000256" key="11">
    <source>
        <dbReference type="ARBA" id="ARBA00022989"/>
    </source>
</evidence>
<dbReference type="GO" id="GO:0005789">
    <property type="term" value="C:endoplasmic reticulum membrane"/>
    <property type="evidence" value="ECO:0007669"/>
    <property type="project" value="TreeGrafter"/>
</dbReference>
<keyword evidence="12" id="KW-0443">Lipid metabolism</keyword>
<keyword evidence="11 17" id="KW-1133">Transmembrane helix</keyword>
<dbReference type="GO" id="GO:0016024">
    <property type="term" value="P:CDP-diacylglycerol biosynthetic process"/>
    <property type="evidence" value="ECO:0007669"/>
    <property type="project" value="UniProtKB-UniPathway"/>
</dbReference>
<evidence type="ECO:0000313" key="19">
    <source>
        <dbReference type="Proteomes" id="UP000192758"/>
    </source>
</evidence>
<dbReference type="EMBL" id="MNPJ01000016">
    <property type="protein sequence ID" value="OQS54902.1"/>
    <property type="molecule type" value="Genomic_DNA"/>
</dbReference>
<keyword evidence="14" id="KW-0594">Phospholipid biosynthesis</keyword>
<evidence type="ECO:0000256" key="15">
    <source>
        <dbReference type="ARBA" id="ARBA00023264"/>
    </source>
</evidence>